<accession>A0A829YF90</accession>
<name>A0A829YF90_9GAMM</name>
<dbReference type="AlphaFoldDB" id="A0A829YF90"/>
<dbReference type="InterPro" id="IPR013766">
    <property type="entry name" value="Thioredoxin_domain"/>
</dbReference>
<feature type="domain" description="Thioredoxin" evidence="1">
    <location>
        <begin position="1"/>
        <end position="107"/>
    </location>
</feature>
<dbReference type="Pfam" id="PF00085">
    <property type="entry name" value="Thioredoxin"/>
    <property type="match status" value="1"/>
</dbReference>
<dbReference type="Gene3D" id="3.40.30.10">
    <property type="entry name" value="Glutaredoxin"/>
    <property type="match status" value="1"/>
</dbReference>
<organism evidence="2 3">
    <name type="scientific">Steroidobacter agaridevorans</name>
    <dbReference type="NCBI Taxonomy" id="2695856"/>
    <lineage>
        <taxon>Bacteria</taxon>
        <taxon>Pseudomonadati</taxon>
        <taxon>Pseudomonadota</taxon>
        <taxon>Gammaproteobacteria</taxon>
        <taxon>Steroidobacterales</taxon>
        <taxon>Steroidobacteraceae</taxon>
        <taxon>Steroidobacter</taxon>
    </lineage>
</organism>
<dbReference type="EMBL" id="BLJN01000003">
    <property type="protein sequence ID" value="GFE81593.1"/>
    <property type="molecule type" value="Genomic_DNA"/>
</dbReference>
<comment type="caution">
    <text evidence="2">The sequence shown here is derived from an EMBL/GenBank/DDBJ whole genome shotgun (WGS) entry which is preliminary data.</text>
</comment>
<dbReference type="SUPFAM" id="SSF52833">
    <property type="entry name" value="Thioredoxin-like"/>
    <property type="match status" value="1"/>
</dbReference>
<reference evidence="3" key="1">
    <citation type="submission" date="2020-01" db="EMBL/GenBank/DDBJ databases">
        <title>'Steroidobacter agaridevorans' sp. nov., agar-degrading bacteria isolated from rhizosphere soils.</title>
        <authorList>
            <person name="Ikenaga M."/>
            <person name="Kataoka M."/>
            <person name="Murouchi A."/>
            <person name="Katsuragi S."/>
            <person name="Sakai M."/>
        </authorList>
    </citation>
    <scope>NUCLEOTIDE SEQUENCE [LARGE SCALE GENOMIC DNA]</scope>
    <source>
        <strain evidence="3">YU21-B</strain>
    </source>
</reference>
<dbReference type="InterPro" id="IPR036249">
    <property type="entry name" value="Thioredoxin-like_sf"/>
</dbReference>
<keyword evidence="3" id="KW-1185">Reference proteome</keyword>
<dbReference type="Proteomes" id="UP000445000">
    <property type="component" value="Unassembled WGS sequence"/>
</dbReference>
<evidence type="ECO:0000313" key="2">
    <source>
        <dbReference type="EMBL" id="GFE81593.1"/>
    </source>
</evidence>
<proteinExistence type="predicted"/>
<dbReference type="RefSeq" id="WP_161813218.1">
    <property type="nucleotide sequence ID" value="NZ_BLJN01000003.1"/>
</dbReference>
<sequence length="107" mass="11657">MSAYTESAPSRTEVDALPGATVIEFGTNWCGFCSAAQPHIEQGLAAHPDLRHLKIEDGPGRPLGRSFRVKLWPTLIFMKDGAEVARVVRPSSAQPIRDAARQIDSTE</sequence>
<evidence type="ECO:0000313" key="3">
    <source>
        <dbReference type="Proteomes" id="UP000445000"/>
    </source>
</evidence>
<evidence type="ECO:0000259" key="1">
    <source>
        <dbReference type="PROSITE" id="PS51352"/>
    </source>
</evidence>
<dbReference type="CDD" id="cd02947">
    <property type="entry name" value="TRX_family"/>
    <property type="match status" value="1"/>
</dbReference>
<gene>
    <name evidence="2" type="ORF">GCM10011487_35930</name>
</gene>
<dbReference type="PROSITE" id="PS51352">
    <property type="entry name" value="THIOREDOXIN_2"/>
    <property type="match status" value="1"/>
</dbReference>
<protein>
    <submittedName>
        <fullName evidence="2">Thiol reductase thioredoxin</fullName>
    </submittedName>
</protein>